<name>A0A2M8L5J3_9BACT</name>
<feature type="domain" description="DUF1846" evidence="2">
    <location>
        <begin position="346"/>
        <end position="500"/>
    </location>
</feature>
<protein>
    <recommendedName>
        <fullName evidence="5">DUF1846 domain-containing protein</fullName>
    </recommendedName>
</protein>
<evidence type="ECO:0000259" key="1">
    <source>
        <dbReference type="Pfam" id="PF08903"/>
    </source>
</evidence>
<dbReference type="Gene3D" id="1.20.1570.10">
    <property type="entry name" value="dip2346 domain like"/>
    <property type="match status" value="1"/>
</dbReference>
<feature type="domain" description="DUF1846" evidence="1">
    <location>
        <begin position="7"/>
        <end position="340"/>
    </location>
</feature>
<proteinExistence type="predicted"/>
<dbReference type="InterPro" id="IPR048496">
    <property type="entry name" value="DUF1846_N"/>
</dbReference>
<dbReference type="Gene3D" id="3.40.140.40">
    <property type="entry name" value="Domain of unknown function (DUF1846), C-terminal subdomain"/>
    <property type="match status" value="1"/>
</dbReference>
<dbReference type="InterPro" id="IPR016193">
    <property type="entry name" value="Cytidine_deaminase-like"/>
</dbReference>
<dbReference type="GO" id="GO:0003824">
    <property type="term" value="F:catalytic activity"/>
    <property type="evidence" value="ECO:0007669"/>
    <property type="project" value="InterPro"/>
</dbReference>
<evidence type="ECO:0000259" key="2">
    <source>
        <dbReference type="Pfam" id="PF20921"/>
    </source>
</evidence>
<evidence type="ECO:0008006" key="5">
    <source>
        <dbReference type="Google" id="ProtNLM"/>
    </source>
</evidence>
<dbReference type="SUPFAM" id="SSF53927">
    <property type="entry name" value="Cytidine deaminase-like"/>
    <property type="match status" value="1"/>
</dbReference>
<evidence type="ECO:0000313" key="4">
    <source>
        <dbReference type="Proteomes" id="UP000229500"/>
    </source>
</evidence>
<accession>A0A2M8L5J3</accession>
<dbReference type="Gene3D" id="3.10.630.10">
    <property type="entry name" value="dip2346 domain like"/>
    <property type="match status" value="1"/>
</dbReference>
<evidence type="ECO:0000313" key="3">
    <source>
        <dbReference type="EMBL" id="PJE69067.1"/>
    </source>
</evidence>
<dbReference type="EMBL" id="PFEL01000065">
    <property type="protein sequence ID" value="PJE69067.1"/>
    <property type="molecule type" value="Genomic_DNA"/>
</dbReference>
<gene>
    <name evidence="3" type="ORF">COU96_01775</name>
</gene>
<dbReference type="InterPro" id="IPR048441">
    <property type="entry name" value="DUF1846_C"/>
</dbReference>
<sequence length="509" mass="56691">MKTKKLGFDTEKYLKAQEKAIQKRLNKADKLYLEFGGKLLFDGHAARTLPGYDPTAKLILLKRLRKDLEILVSVSAKELQKGKIHGDTNLNNEEFTLKILGELNNHHLPVAAVVINRFEGEPTALEFEKRLKRLGLKTYKRKEIPNYLADTDFVISKKGYGADPFIKTTKPIVLVTAPAPNGGKLSTCLGQLYHENKKGRNAAYAKFETFPVWNLPLKHPVNIAYEASTADLLDFNLVDPFHLEAYGKTAINYNRDVAVFPIIQKLLQKVIPANNLSVSYKSPTDMGVNCIKEGIVDDKIVCQAAKQEIIFYYFRHLTETKKGFSSQKALQKVELLMKELNLKPENRKAVPAARKAFQEAQKQRNKGEKGTYCGAAIELPEGQIITGKNSPLLHAEAAAVLNAIKILAGIPDKIDLLSPQIISGANQVKQEILKEKSESLNLSEVLIALSMASVTNPTANQALKCLTQLRSCQMHTTHIPARGDESAFRKLGLWVTTDANVPLSKAFFY</sequence>
<dbReference type="Proteomes" id="UP000229500">
    <property type="component" value="Unassembled WGS sequence"/>
</dbReference>
<organism evidence="3 4">
    <name type="scientific">Candidatus Shapirobacteria bacterium CG10_big_fil_rev_8_21_14_0_10_38_14</name>
    <dbReference type="NCBI Taxonomy" id="1974483"/>
    <lineage>
        <taxon>Bacteria</taxon>
        <taxon>Candidatus Shapironibacteriota</taxon>
    </lineage>
</organism>
<reference evidence="4" key="1">
    <citation type="submission" date="2017-09" db="EMBL/GenBank/DDBJ databases">
        <title>Depth-based differentiation of microbial function through sediment-hosted aquifers and enrichment of novel symbionts in the deep terrestrial subsurface.</title>
        <authorList>
            <person name="Probst A.J."/>
            <person name="Ladd B."/>
            <person name="Jarett J.K."/>
            <person name="Geller-Mcgrath D.E."/>
            <person name="Sieber C.M.K."/>
            <person name="Emerson J.B."/>
            <person name="Anantharaman K."/>
            <person name="Thomas B.C."/>
            <person name="Malmstrom R."/>
            <person name="Stieglmeier M."/>
            <person name="Klingl A."/>
            <person name="Woyke T."/>
            <person name="Ryan C.M."/>
            <person name="Banfield J.F."/>
        </authorList>
    </citation>
    <scope>NUCLEOTIDE SEQUENCE [LARGE SCALE GENOMIC DNA]</scope>
</reference>
<dbReference type="Pfam" id="PF20921">
    <property type="entry name" value="DUF1846_C"/>
    <property type="match status" value="1"/>
</dbReference>
<comment type="caution">
    <text evidence="3">The sequence shown here is derived from an EMBL/GenBank/DDBJ whole genome shotgun (WGS) entry which is preliminary data.</text>
</comment>
<dbReference type="AlphaFoldDB" id="A0A2M8L5J3"/>
<dbReference type="Pfam" id="PF08903">
    <property type="entry name" value="DUF1846"/>
    <property type="match status" value="1"/>
</dbReference>